<feature type="transmembrane region" description="Helical" evidence="24">
    <location>
        <begin position="32"/>
        <end position="51"/>
    </location>
</feature>
<keyword evidence="9 24" id="KW-0812">Transmembrane</keyword>
<evidence type="ECO:0000256" key="20">
    <source>
        <dbReference type="PIRSR" id="PIRSR600829-1"/>
    </source>
</evidence>
<evidence type="ECO:0000256" key="24">
    <source>
        <dbReference type="RuleBase" id="RU363065"/>
    </source>
</evidence>
<dbReference type="GO" id="GO:0046872">
    <property type="term" value="F:metal ion binding"/>
    <property type="evidence" value="ECO:0007669"/>
    <property type="project" value="UniProtKB-KW"/>
</dbReference>
<keyword evidence="5" id="KW-1003">Cell membrane</keyword>
<evidence type="ECO:0000256" key="18">
    <source>
        <dbReference type="ARBA" id="ARBA00023209"/>
    </source>
</evidence>
<evidence type="ECO:0000256" key="22">
    <source>
        <dbReference type="PIRSR" id="PIRSR600829-3"/>
    </source>
</evidence>
<feature type="binding site" evidence="21">
    <location>
        <position position="57"/>
    </location>
    <ligand>
        <name>substrate</name>
    </ligand>
</feature>
<dbReference type="AlphaFoldDB" id="A0AAX3LEB0"/>
<keyword evidence="26" id="KW-1185">Reference proteome</keyword>
<keyword evidence="13 22" id="KW-0067">ATP-binding</keyword>
<dbReference type="PANTHER" id="PTHR34299">
    <property type="entry name" value="DIACYLGLYCEROL KINASE"/>
    <property type="match status" value="1"/>
</dbReference>
<evidence type="ECO:0000256" key="1">
    <source>
        <dbReference type="ARBA" id="ARBA00004429"/>
    </source>
</evidence>
<dbReference type="GO" id="GO:0005524">
    <property type="term" value="F:ATP binding"/>
    <property type="evidence" value="ECO:0007669"/>
    <property type="project" value="UniProtKB-KW"/>
</dbReference>
<keyword evidence="11 22" id="KW-0547">Nucleotide-binding</keyword>
<dbReference type="GO" id="GO:0004143">
    <property type="term" value="F:ATP-dependent diacylglycerol kinase activity"/>
    <property type="evidence" value="ECO:0007669"/>
    <property type="project" value="UniProtKB-EC"/>
</dbReference>
<keyword evidence="8 24" id="KW-0808">Transferase</keyword>
<keyword evidence="14 23" id="KW-0460">Magnesium</keyword>
<evidence type="ECO:0000256" key="17">
    <source>
        <dbReference type="ARBA" id="ARBA00023136"/>
    </source>
</evidence>
<feature type="transmembrane region" description="Helical" evidence="24">
    <location>
        <begin position="58"/>
        <end position="77"/>
    </location>
</feature>
<keyword evidence="19 24" id="KW-1208">Phospholipid metabolism</keyword>
<dbReference type="InterPro" id="IPR033718">
    <property type="entry name" value="DAGK_prok"/>
</dbReference>
<feature type="binding site" evidence="22">
    <location>
        <position position="78"/>
    </location>
    <ligand>
        <name>ATP</name>
        <dbReference type="ChEBI" id="CHEBI:30616"/>
    </ligand>
</feature>
<evidence type="ECO:0000256" key="8">
    <source>
        <dbReference type="ARBA" id="ARBA00022679"/>
    </source>
</evidence>
<dbReference type="GO" id="GO:0006654">
    <property type="term" value="P:phosphatidic acid biosynthetic process"/>
    <property type="evidence" value="ECO:0007669"/>
    <property type="project" value="InterPro"/>
</dbReference>
<comment type="similarity">
    <text evidence="2 24">Belongs to the bacterial diacylglycerol kinase family.</text>
</comment>
<feature type="binding site" evidence="23">
    <location>
        <position position="30"/>
    </location>
    <ligand>
        <name>a divalent metal cation</name>
        <dbReference type="ChEBI" id="CHEBI:60240"/>
    </ligand>
</feature>
<evidence type="ECO:0000256" key="19">
    <source>
        <dbReference type="ARBA" id="ARBA00023264"/>
    </source>
</evidence>
<dbReference type="InterPro" id="IPR000829">
    <property type="entry name" value="DAGK"/>
</dbReference>
<evidence type="ECO:0000256" key="9">
    <source>
        <dbReference type="ARBA" id="ARBA00022692"/>
    </source>
</evidence>
<dbReference type="EC" id="2.7.1.107" evidence="3 24"/>
<keyword evidence="15 24" id="KW-1133">Transmembrane helix</keyword>
<evidence type="ECO:0000256" key="4">
    <source>
        <dbReference type="ARBA" id="ARBA00017575"/>
    </source>
</evidence>
<keyword evidence="18" id="KW-0594">Phospholipid biosynthesis</keyword>
<evidence type="ECO:0000313" key="26">
    <source>
        <dbReference type="Proteomes" id="UP001210538"/>
    </source>
</evidence>
<dbReference type="Pfam" id="PF01219">
    <property type="entry name" value="DAGK_prokar"/>
    <property type="match status" value="1"/>
</dbReference>
<reference evidence="25 26" key="1">
    <citation type="submission" date="2023-01" db="EMBL/GenBank/DDBJ databases">
        <title>Genome sequence resource and annotation of Enterobacter ludwigii, an economically important pathogen of seedling wilt with strawberry.</title>
        <authorList>
            <person name="Xie Y."/>
        </authorList>
    </citation>
    <scope>NUCLEOTIDE SEQUENCE [LARGE SCALE GENOMIC DNA]</scope>
    <source>
        <strain evidence="25 26">CM-TZ4</strain>
    </source>
</reference>
<feature type="binding site" evidence="22">
    <location>
        <begin position="87"/>
        <end position="89"/>
    </location>
    <ligand>
        <name>ATP</name>
        <dbReference type="ChEBI" id="CHEBI:30616"/>
    </ligand>
</feature>
<evidence type="ECO:0000313" key="25">
    <source>
        <dbReference type="EMBL" id="WCE14663.1"/>
    </source>
</evidence>
<keyword evidence="12 24" id="KW-0418">Kinase</keyword>
<evidence type="ECO:0000256" key="3">
    <source>
        <dbReference type="ARBA" id="ARBA00012133"/>
    </source>
</evidence>
<dbReference type="EMBL" id="CP116347">
    <property type="protein sequence ID" value="WCE14663.1"/>
    <property type="molecule type" value="Genomic_DNA"/>
</dbReference>
<protein>
    <recommendedName>
        <fullName evidence="4 24">Diacylglycerol kinase</fullName>
        <ecNumber evidence="3 24">2.7.1.107</ecNumber>
    </recommendedName>
</protein>
<feature type="binding site" evidence="22">
    <location>
        <position position="11"/>
    </location>
    <ligand>
        <name>ATP</name>
        <dbReference type="ChEBI" id="CHEBI:30616"/>
    </ligand>
</feature>
<keyword evidence="10 23" id="KW-0479">Metal-binding</keyword>
<evidence type="ECO:0000256" key="5">
    <source>
        <dbReference type="ARBA" id="ARBA00022475"/>
    </source>
</evidence>
<comment type="catalytic activity">
    <reaction evidence="24">
        <text>a 1,2-diacyl-sn-glycerol + ATP = a 1,2-diacyl-sn-glycero-3-phosphate + ADP + H(+)</text>
        <dbReference type="Rhea" id="RHEA:10272"/>
        <dbReference type="ChEBI" id="CHEBI:15378"/>
        <dbReference type="ChEBI" id="CHEBI:17815"/>
        <dbReference type="ChEBI" id="CHEBI:30616"/>
        <dbReference type="ChEBI" id="CHEBI:58608"/>
        <dbReference type="ChEBI" id="CHEBI:456216"/>
        <dbReference type="EC" id="2.7.1.107"/>
    </reaction>
</comment>
<keyword evidence="16 24" id="KW-0443">Lipid metabolism</keyword>
<evidence type="ECO:0000256" key="10">
    <source>
        <dbReference type="ARBA" id="ARBA00022723"/>
    </source>
</evidence>
<dbReference type="GO" id="GO:0005886">
    <property type="term" value="C:plasma membrane"/>
    <property type="evidence" value="ECO:0007669"/>
    <property type="project" value="UniProtKB-SubCell"/>
</dbReference>
<sequence>MPEEKKKGISRLTYSIRNSWAGFIDAVLTEDAFRQLLFINAILLVVTFALDVTNIDRLLLIACSFLLLVVELLNTAIETVVDRISLELHPLSKRAKDLGGAAGGRGDDYHYLGNGAAGAIRAWGPQPPGRLPWRYSGYHRCFAFSKESRPLCP</sequence>
<name>A0AAX3LEB0_9ENTR</name>
<dbReference type="CDD" id="cd14264">
    <property type="entry name" value="DAGK_IM"/>
    <property type="match status" value="1"/>
</dbReference>
<keyword evidence="17 24" id="KW-0472">Membrane</keyword>
<feature type="binding site" evidence="21">
    <location>
        <position position="11"/>
    </location>
    <ligand>
        <name>substrate</name>
    </ligand>
</feature>
<evidence type="ECO:0000256" key="13">
    <source>
        <dbReference type="ARBA" id="ARBA00022840"/>
    </source>
</evidence>
<feature type="binding site" evidence="22">
    <location>
        <position position="30"/>
    </location>
    <ligand>
        <name>ATP</name>
        <dbReference type="ChEBI" id="CHEBI:30616"/>
    </ligand>
</feature>
<evidence type="ECO:0000256" key="23">
    <source>
        <dbReference type="PIRSR" id="PIRSR600829-4"/>
    </source>
</evidence>
<dbReference type="RefSeq" id="WP_227517219.1">
    <property type="nucleotide sequence ID" value="NZ_CP116347.1"/>
</dbReference>
<comment type="caution">
    <text evidence="24">Lacks conserved residue(s) required for the propagation of feature annotation.</text>
</comment>
<comment type="function">
    <text evidence="24">Catalyzes the ATP-dependent phosphorylation of sn-l,2-diacylglycerol (DAG) to phosphatidic acid. Involved in the recycling of diacylglycerol produced as a by-product during membrane-derived oligosaccharide (MDO) biosynthesis.</text>
</comment>
<dbReference type="PANTHER" id="PTHR34299:SF1">
    <property type="entry name" value="DIACYLGLYCEROL KINASE"/>
    <property type="match status" value="1"/>
</dbReference>
<accession>A0AAX3LEB0</accession>
<dbReference type="Gene3D" id="1.10.287.3610">
    <property type="match status" value="1"/>
</dbReference>
<dbReference type="InterPro" id="IPR036945">
    <property type="entry name" value="DAGK_sf"/>
</dbReference>
<comment type="cofactor">
    <cofactor evidence="23">
        <name>Mg(2+)</name>
        <dbReference type="ChEBI" id="CHEBI:18420"/>
    </cofactor>
    <text evidence="23">Mn(2+), Zn(2+), Cd(2+) and Co(2+) support activity to lesser extents.</text>
</comment>
<dbReference type="PROSITE" id="PS01069">
    <property type="entry name" value="DAGK_PROKAR"/>
    <property type="match status" value="1"/>
</dbReference>
<dbReference type="Proteomes" id="UP001210538">
    <property type="component" value="Chromosome"/>
</dbReference>
<comment type="subcellular location">
    <subcellularLocation>
        <location evidence="1 24">Cell inner membrane</location>
        <topology evidence="1 24">Multi-pass membrane protein</topology>
    </subcellularLocation>
</comment>
<keyword evidence="6" id="KW-0444">Lipid biosynthesis</keyword>
<feature type="binding site" evidence="22">
    <location>
        <begin position="96"/>
        <end position="97"/>
    </location>
    <ligand>
        <name>ATP</name>
        <dbReference type="ChEBI" id="CHEBI:30616"/>
    </ligand>
</feature>
<feature type="binding site" evidence="21">
    <location>
        <position position="71"/>
    </location>
    <ligand>
        <name>substrate</name>
    </ligand>
</feature>
<evidence type="ECO:0000256" key="16">
    <source>
        <dbReference type="ARBA" id="ARBA00023098"/>
    </source>
</evidence>
<gene>
    <name evidence="25" type="ORF">PHA72_07290</name>
</gene>
<evidence type="ECO:0000256" key="15">
    <source>
        <dbReference type="ARBA" id="ARBA00022989"/>
    </source>
</evidence>
<evidence type="ECO:0000256" key="21">
    <source>
        <dbReference type="PIRSR" id="PIRSR600829-2"/>
    </source>
</evidence>
<feature type="binding site" evidence="23">
    <location>
        <position position="78"/>
    </location>
    <ligand>
        <name>a divalent metal cation</name>
        <dbReference type="ChEBI" id="CHEBI:60240"/>
    </ligand>
</feature>
<feature type="active site" description="Proton acceptor" evidence="20">
    <location>
        <position position="71"/>
    </location>
</feature>
<evidence type="ECO:0000256" key="11">
    <source>
        <dbReference type="ARBA" id="ARBA00022741"/>
    </source>
</evidence>
<evidence type="ECO:0000256" key="6">
    <source>
        <dbReference type="ARBA" id="ARBA00022516"/>
    </source>
</evidence>
<evidence type="ECO:0000256" key="14">
    <source>
        <dbReference type="ARBA" id="ARBA00022842"/>
    </source>
</evidence>
<evidence type="ECO:0000256" key="7">
    <source>
        <dbReference type="ARBA" id="ARBA00022519"/>
    </source>
</evidence>
<evidence type="ECO:0000256" key="12">
    <source>
        <dbReference type="ARBA" id="ARBA00022777"/>
    </source>
</evidence>
<proteinExistence type="inferred from homology"/>
<organism evidence="25 26">
    <name type="scientific">Enterobacter ludwigii</name>
    <dbReference type="NCBI Taxonomy" id="299767"/>
    <lineage>
        <taxon>Bacteria</taxon>
        <taxon>Pseudomonadati</taxon>
        <taxon>Pseudomonadota</taxon>
        <taxon>Gammaproteobacteria</taxon>
        <taxon>Enterobacterales</taxon>
        <taxon>Enterobacteriaceae</taxon>
        <taxon>Enterobacter</taxon>
        <taxon>Enterobacter cloacae complex</taxon>
    </lineage>
</organism>
<evidence type="ECO:0000256" key="2">
    <source>
        <dbReference type="ARBA" id="ARBA00005967"/>
    </source>
</evidence>
<keyword evidence="7 24" id="KW-0997">Cell inner membrane</keyword>